<dbReference type="CDD" id="cd03467">
    <property type="entry name" value="Rieske"/>
    <property type="match status" value="1"/>
</dbReference>
<evidence type="ECO:0000259" key="6">
    <source>
        <dbReference type="PROSITE" id="PS51296"/>
    </source>
</evidence>
<dbReference type="InterPro" id="IPR036922">
    <property type="entry name" value="Rieske_2Fe-2S_sf"/>
</dbReference>
<dbReference type="EMBL" id="CP036274">
    <property type="protein sequence ID" value="QDU27371.1"/>
    <property type="molecule type" value="Genomic_DNA"/>
</dbReference>
<evidence type="ECO:0000313" key="8">
    <source>
        <dbReference type="Proteomes" id="UP000315017"/>
    </source>
</evidence>
<name>A0A517YAY8_9BACT</name>
<dbReference type="InterPro" id="IPR017941">
    <property type="entry name" value="Rieske_2Fe-2S"/>
</dbReference>
<accession>A0A517YAY8</accession>
<evidence type="ECO:0000256" key="5">
    <source>
        <dbReference type="SAM" id="Phobius"/>
    </source>
</evidence>
<evidence type="ECO:0000256" key="2">
    <source>
        <dbReference type="ARBA" id="ARBA00022723"/>
    </source>
</evidence>
<keyword evidence="2" id="KW-0479">Metal-binding</keyword>
<dbReference type="GO" id="GO:0046872">
    <property type="term" value="F:metal ion binding"/>
    <property type="evidence" value="ECO:0007669"/>
    <property type="project" value="UniProtKB-KW"/>
</dbReference>
<dbReference type="AlphaFoldDB" id="A0A517YAY8"/>
<protein>
    <submittedName>
        <fullName evidence="7">Cytochrome b6-f complex iron-sulfur subunit 1</fullName>
    </submittedName>
</protein>
<dbReference type="Pfam" id="PF00355">
    <property type="entry name" value="Rieske"/>
    <property type="match status" value="1"/>
</dbReference>
<evidence type="ECO:0000256" key="4">
    <source>
        <dbReference type="ARBA" id="ARBA00023014"/>
    </source>
</evidence>
<keyword evidence="1" id="KW-0001">2Fe-2S</keyword>
<keyword evidence="3" id="KW-0408">Iron</keyword>
<dbReference type="Gene3D" id="2.102.10.10">
    <property type="entry name" value="Rieske [2Fe-2S] iron-sulphur domain"/>
    <property type="match status" value="1"/>
</dbReference>
<keyword evidence="8" id="KW-1185">Reference proteome</keyword>
<keyword evidence="4" id="KW-0411">Iron-sulfur</keyword>
<dbReference type="SUPFAM" id="SSF50022">
    <property type="entry name" value="ISP domain"/>
    <property type="match status" value="1"/>
</dbReference>
<keyword evidence="5" id="KW-1133">Transmembrane helix</keyword>
<dbReference type="Proteomes" id="UP000315017">
    <property type="component" value="Chromosome"/>
</dbReference>
<evidence type="ECO:0000313" key="7">
    <source>
        <dbReference type="EMBL" id="QDU27371.1"/>
    </source>
</evidence>
<dbReference type="GO" id="GO:0051537">
    <property type="term" value="F:2 iron, 2 sulfur cluster binding"/>
    <property type="evidence" value="ECO:0007669"/>
    <property type="project" value="UniProtKB-KW"/>
</dbReference>
<dbReference type="PROSITE" id="PS51296">
    <property type="entry name" value="RIESKE"/>
    <property type="match status" value="1"/>
</dbReference>
<proteinExistence type="predicted"/>
<sequence length="210" mass="22726">MKPSDPAAPDPVGNPAHVTVVLDEPTKRRNVVYAIIATVVGGLVGVFPFLTGLAFFLDPAIKKRKTSPADHFGDEPVPPFRRVATLAAIPNDGTPIQVPVIADLKDIWTVEPNQPIGAVYLRKVDGGKTVECFNAICPHAGCFVAYSAERKLYQCPCHTSSFETDGTRILPSPSPRNMDPLKVEVKPDGEVLVAFSNFYPGKEHREAKPA</sequence>
<evidence type="ECO:0000256" key="1">
    <source>
        <dbReference type="ARBA" id="ARBA00022714"/>
    </source>
</evidence>
<keyword evidence="5" id="KW-0472">Membrane</keyword>
<organism evidence="7 8">
    <name type="scientific">Anatilimnocola aggregata</name>
    <dbReference type="NCBI Taxonomy" id="2528021"/>
    <lineage>
        <taxon>Bacteria</taxon>
        <taxon>Pseudomonadati</taxon>
        <taxon>Planctomycetota</taxon>
        <taxon>Planctomycetia</taxon>
        <taxon>Pirellulales</taxon>
        <taxon>Pirellulaceae</taxon>
        <taxon>Anatilimnocola</taxon>
    </lineage>
</organism>
<gene>
    <name evidence="7" type="primary">petC1</name>
    <name evidence="7" type="ORF">ETAA8_24580</name>
</gene>
<dbReference type="KEGG" id="aagg:ETAA8_24580"/>
<feature type="domain" description="Rieske" evidence="6">
    <location>
        <begin position="96"/>
        <end position="192"/>
    </location>
</feature>
<keyword evidence="5" id="KW-0812">Transmembrane</keyword>
<evidence type="ECO:0000256" key="3">
    <source>
        <dbReference type="ARBA" id="ARBA00023004"/>
    </source>
</evidence>
<feature type="transmembrane region" description="Helical" evidence="5">
    <location>
        <begin position="31"/>
        <end position="57"/>
    </location>
</feature>
<dbReference type="RefSeq" id="WP_202921779.1">
    <property type="nucleotide sequence ID" value="NZ_CP036274.1"/>
</dbReference>
<reference evidence="7 8" key="1">
    <citation type="submission" date="2019-02" db="EMBL/GenBank/DDBJ databases">
        <title>Deep-cultivation of Planctomycetes and their phenomic and genomic characterization uncovers novel biology.</title>
        <authorList>
            <person name="Wiegand S."/>
            <person name="Jogler M."/>
            <person name="Boedeker C."/>
            <person name="Pinto D."/>
            <person name="Vollmers J."/>
            <person name="Rivas-Marin E."/>
            <person name="Kohn T."/>
            <person name="Peeters S.H."/>
            <person name="Heuer A."/>
            <person name="Rast P."/>
            <person name="Oberbeckmann S."/>
            <person name="Bunk B."/>
            <person name="Jeske O."/>
            <person name="Meyerdierks A."/>
            <person name="Storesund J.E."/>
            <person name="Kallscheuer N."/>
            <person name="Luecker S."/>
            <person name="Lage O.M."/>
            <person name="Pohl T."/>
            <person name="Merkel B.J."/>
            <person name="Hornburger P."/>
            <person name="Mueller R.-W."/>
            <person name="Bruemmer F."/>
            <person name="Labrenz M."/>
            <person name="Spormann A.M."/>
            <person name="Op den Camp H."/>
            <person name="Overmann J."/>
            <person name="Amann R."/>
            <person name="Jetten M.S.M."/>
            <person name="Mascher T."/>
            <person name="Medema M.H."/>
            <person name="Devos D.P."/>
            <person name="Kaster A.-K."/>
            <person name="Ovreas L."/>
            <person name="Rohde M."/>
            <person name="Galperin M.Y."/>
            <person name="Jogler C."/>
        </authorList>
    </citation>
    <scope>NUCLEOTIDE SEQUENCE [LARGE SCALE GENOMIC DNA]</scope>
    <source>
        <strain evidence="7 8">ETA_A8</strain>
    </source>
</reference>